<proteinExistence type="predicted"/>
<evidence type="ECO:0000313" key="1">
    <source>
        <dbReference type="EMBL" id="VUZ99431.1"/>
    </source>
</evidence>
<dbReference type="AlphaFoldDB" id="A0A565A661"/>
<name>A0A565A661_PLAVI</name>
<reference evidence="1" key="1">
    <citation type="submission" date="2016-07" db="EMBL/GenBank/DDBJ databases">
        <authorList>
            <consortium name="Pathogen Informatics"/>
        </authorList>
    </citation>
    <scope>NUCLEOTIDE SEQUENCE</scope>
</reference>
<dbReference type="VEuPathDB" id="PlasmoDB:PVP01_0001460"/>
<dbReference type="Pfam" id="PF05795">
    <property type="entry name" value="Plasmodium_Vir"/>
    <property type="match status" value="1"/>
</dbReference>
<dbReference type="VEuPathDB" id="PlasmoDB:PVX_112115"/>
<dbReference type="Proteomes" id="UP000220605">
    <property type="component" value="Unassembled WGS sequence"/>
</dbReference>
<organism evidence="1">
    <name type="scientific">Plasmodium vivax</name>
    <name type="common">malaria parasite P. vivax</name>
    <dbReference type="NCBI Taxonomy" id="5855"/>
    <lineage>
        <taxon>Eukaryota</taxon>
        <taxon>Sar</taxon>
        <taxon>Alveolata</taxon>
        <taxon>Apicomplexa</taxon>
        <taxon>Aconoidasida</taxon>
        <taxon>Haemosporida</taxon>
        <taxon>Plasmodiidae</taxon>
        <taxon>Plasmodium</taxon>
        <taxon>Plasmodium (Plasmodium)</taxon>
    </lineage>
</organism>
<dbReference type="VEuPathDB" id="PlasmoDB:PVW1_100009700"/>
<accession>A0A565A661</accession>
<dbReference type="VEuPathDB" id="PlasmoDB:PVPAM_000032600"/>
<dbReference type="EMBL" id="FLZR02000002">
    <property type="protein sequence ID" value="VUZ99431.1"/>
    <property type="molecule type" value="Genomic_DNA"/>
</dbReference>
<protein>
    <submittedName>
        <fullName evidence="1">VIR protein</fullName>
    </submittedName>
</protein>
<dbReference type="OrthoDB" id="388807at2759"/>
<dbReference type="InterPro" id="IPR008780">
    <property type="entry name" value="Plasmodium_Vir"/>
</dbReference>
<sequence>MVQARTKDIFCLFVEYKKYKEMTVELNRTSSKENVDTCNDIVTTFTEGRSNIIEHFKLIKKYFKHYKNDETHTSSKWCLYINFWLNNEIRNGEKVLDKQTFDLYQKFINCDNDLKDITKCKSSDIYYFDEKTFDQVKEIYDIYENYMGFDAFKDKNDISLPCHYAQSCTNKFNNIINTGVHRNNNNLSNVLQDIKHLFEKNGLTSFKKCEKNIPELLPITKGQADESTQSRTPSHSFNLTPILPSTVGIVLFSFFTYKFTPLGPFLRYRVMNKKNTLNELEEKSKYLYMMSENKGILPENSMFNMQYHTLQNHKLE</sequence>
<gene>
    <name evidence="1" type="ORF">PVP01_0001460</name>
</gene>